<evidence type="ECO:0000313" key="1">
    <source>
        <dbReference type="EMBL" id="QCJ01199.1"/>
    </source>
</evidence>
<keyword evidence="1" id="KW-0614">Plasmid</keyword>
<proteinExistence type="predicted"/>
<gene>
    <name evidence="1" type="ORF">CFBP5473_23405</name>
    <name evidence="2" type="ORF">J5285_22080</name>
</gene>
<dbReference type="AlphaFoldDB" id="A0A4D7DY67"/>
<geneLocation type="plasmid" evidence="1">
    <name>pTiCFBP5473</name>
</geneLocation>
<reference evidence="1 3" key="1">
    <citation type="submission" date="2019-04" db="EMBL/GenBank/DDBJ databases">
        <title>Complete genome sequence of Agrobacterium larrymoorei CFBP5473.</title>
        <authorList>
            <person name="Haryono M."/>
            <person name="Chou L."/>
            <person name="Lin Y.-C."/>
            <person name="Lai E.-M."/>
            <person name="Kuo C.-H."/>
        </authorList>
    </citation>
    <scope>NUCLEOTIDE SEQUENCE [LARGE SCALE GENOMIC DNA]</scope>
    <source>
        <strain evidence="1 3">CFBP5473</strain>
        <plasmid evidence="1">pTiCFBP5473</plasmid>
        <plasmid evidence="3">pticfbp5473</plasmid>
    </source>
</reference>
<dbReference type="KEGG" id="alf:CFBP5473_23405"/>
<dbReference type="EMBL" id="CP072169">
    <property type="protein sequence ID" value="QYA10394.1"/>
    <property type="molecule type" value="Genomic_DNA"/>
</dbReference>
<reference evidence="2 4" key="2">
    <citation type="submission" date="2021-03" db="EMBL/GenBank/DDBJ databases">
        <title>Rapid diversification of plasmids in a genus of pathogenic and nitrogen fixing bacteria.</title>
        <authorList>
            <person name="Weisberg A.J."/>
            <person name="Miller M."/>
            <person name="Ream W."/>
            <person name="Grunwald N.J."/>
            <person name="Chang J.H."/>
        </authorList>
    </citation>
    <scope>NUCLEOTIDE SEQUENCE [LARGE SCALE GENOMIC DNA]</scope>
    <source>
        <strain evidence="2 4">AF3.44</strain>
        <plasmid evidence="2 4">pTiAF3.44</plasmid>
    </source>
</reference>
<protein>
    <submittedName>
        <fullName evidence="1">Uncharacterized protein</fullName>
    </submittedName>
</protein>
<dbReference type="Proteomes" id="UP000826513">
    <property type="component" value="Plasmid pTiAF3.44"/>
</dbReference>
<evidence type="ECO:0000313" key="4">
    <source>
        <dbReference type="Proteomes" id="UP000826513"/>
    </source>
</evidence>
<name>A0A4D7DY67_9HYPH</name>
<organism evidence="1 3">
    <name type="scientific">Agrobacterium larrymoorei</name>
    <dbReference type="NCBI Taxonomy" id="160699"/>
    <lineage>
        <taxon>Bacteria</taxon>
        <taxon>Pseudomonadati</taxon>
        <taxon>Pseudomonadota</taxon>
        <taxon>Alphaproteobacteria</taxon>
        <taxon>Hyphomicrobiales</taxon>
        <taxon>Rhizobiaceae</taxon>
        <taxon>Rhizobium/Agrobacterium group</taxon>
        <taxon>Agrobacterium</taxon>
    </lineage>
</organism>
<dbReference type="OrthoDB" id="8303968at2"/>
<geneLocation type="plasmid" evidence="2 4">
    <name>pTiAF3.44</name>
</geneLocation>
<sequence length="43" mass="5006">MVGQPCEPVSDDARLNARQSFLIVQARRKQHRQQRESENLAQN</sequence>
<keyword evidence="4" id="KW-1185">Reference proteome</keyword>
<evidence type="ECO:0000313" key="3">
    <source>
        <dbReference type="Proteomes" id="UP000298545"/>
    </source>
</evidence>
<geneLocation type="plasmid" evidence="3">
    <name>pticfbp5473</name>
</geneLocation>
<accession>A0A4D7DY67</accession>
<evidence type="ECO:0000313" key="2">
    <source>
        <dbReference type="EMBL" id="QYA10394.1"/>
    </source>
</evidence>
<dbReference type="EMBL" id="CP039694">
    <property type="protein sequence ID" value="QCJ01199.1"/>
    <property type="molecule type" value="Genomic_DNA"/>
</dbReference>
<dbReference type="Proteomes" id="UP000298545">
    <property type="component" value="Plasmid pTiCFBP5473"/>
</dbReference>